<sequence>MEGSLSVSNSLPLELLQAIISYHSTDRKLLFALSLVCSTWRTATLPLLFPEANISDPSDFVHWNNLIRLSPEIATHCVRSIIYEPGMSFLGRGLASLSVEAASSDDTILHGVQRAQATEPWEPFLPLPPMPKLTSLKWAPDRRRAAHPARAVRRPTRTLRVS</sequence>
<dbReference type="AlphaFoldDB" id="A0A4S8LGB3"/>
<gene>
    <name evidence="3" type="ORF">K435DRAFT_318582</name>
</gene>
<dbReference type="InterPro" id="IPR001810">
    <property type="entry name" value="F-box_dom"/>
</dbReference>
<evidence type="ECO:0000313" key="4">
    <source>
        <dbReference type="Proteomes" id="UP000297245"/>
    </source>
</evidence>
<dbReference type="Proteomes" id="UP000297245">
    <property type="component" value="Unassembled WGS sequence"/>
</dbReference>
<protein>
    <recommendedName>
        <fullName evidence="2">F-box domain-containing protein</fullName>
    </recommendedName>
</protein>
<organism evidence="3 4">
    <name type="scientific">Dendrothele bispora (strain CBS 962.96)</name>
    <dbReference type="NCBI Taxonomy" id="1314807"/>
    <lineage>
        <taxon>Eukaryota</taxon>
        <taxon>Fungi</taxon>
        <taxon>Dikarya</taxon>
        <taxon>Basidiomycota</taxon>
        <taxon>Agaricomycotina</taxon>
        <taxon>Agaricomycetes</taxon>
        <taxon>Agaricomycetidae</taxon>
        <taxon>Agaricales</taxon>
        <taxon>Agaricales incertae sedis</taxon>
        <taxon>Dendrothele</taxon>
    </lineage>
</organism>
<dbReference type="EMBL" id="ML179423">
    <property type="protein sequence ID" value="THU88057.1"/>
    <property type="molecule type" value="Genomic_DNA"/>
</dbReference>
<accession>A0A4S8LGB3</accession>
<feature type="domain" description="F-box" evidence="2">
    <location>
        <begin position="9"/>
        <end position="44"/>
    </location>
</feature>
<proteinExistence type="predicted"/>
<evidence type="ECO:0000313" key="3">
    <source>
        <dbReference type="EMBL" id="THU88057.1"/>
    </source>
</evidence>
<feature type="compositionally biased region" description="Basic residues" evidence="1">
    <location>
        <begin position="144"/>
        <end position="162"/>
    </location>
</feature>
<evidence type="ECO:0000256" key="1">
    <source>
        <dbReference type="SAM" id="MobiDB-lite"/>
    </source>
</evidence>
<name>A0A4S8LGB3_DENBC</name>
<reference evidence="3 4" key="1">
    <citation type="journal article" date="2019" name="Nat. Ecol. Evol.">
        <title>Megaphylogeny resolves global patterns of mushroom evolution.</title>
        <authorList>
            <person name="Varga T."/>
            <person name="Krizsan K."/>
            <person name="Foldi C."/>
            <person name="Dima B."/>
            <person name="Sanchez-Garcia M."/>
            <person name="Sanchez-Ramirez S."/>
            <person name="Szollosi G.J."/>
            <person name="Szarkandi J.G."/>
            <person name="Papp V."/>
            <person name="Albert L."/>
            <person name="Andreopoulos W."/>
            <person name="Angelini C."/>
            <person name="Antonin V."/>
            <person name="Barry K.W."/>
            <person name="Bougher N.L."/>
            <person name="Buchanan P."/>
            <person name="Buyck B."/>
            <person name="Bense V."/>
            <person name="Catcheside P."/>
            <person name="Chovatia M."/>
            <person name="Cooper J."/>
            <person name="Damon W."/>
            <person name="Desjardin D."/>
            <person name="Finy P."/>
            <person name="Geml J."/>
            <person name="Haridas S."/>
            <person name="Hughes K."/>
            <person name="Justo A."/>
            <person name="Karasinski D."/>
            <person name="Kautmanova I."/>
            <person name="Kiss B."/>
            <person name="Kocsube S."/>
            <person name="Kotiranta H."/>
            <person name="LaButti K.M."/>
            <person name="Lechner B.E."/>
            <person name="Liimatainen K."/>
            <person name="Lipzen A."/>
            <person name="Lukacs Z."/>
            <person name="Mihaltcheva S."/>
            <person name="Morgado L.N."/>
            <person name="Niskanen T."/>
            <person name="Noordeloos M.E."/>
            <person name="Ohm R.A."/>
            <person name="Ortiz-Santana B."/>
            <person name="Ovrebo C."/>
            <person name="Racz N."/>
            <person name="Riley R."/>
            <person name="Savchenko A."/>
            <person name="Shiryaev A."/>
            <person name="Soop K."/>
            <person name="Spirin V."/>
            <person name="Szebenyi C."/>
            <person name="Tomsovsky M."/>
            <person name="Tulloss R.E."/>
            <person name="Uehling J."/>
            <person name="Grigoriev I.V."/>
            <person name="Vagvolgyi C."/>
            <person name="Papp T."/>
            <person name="Martin F.M."/>
            <person name="Miettinen O."/>
            <person name="Hibbett D.S."/>
            <person name="Nagy L.G."/>
        </authorList>
    </citation>
    <scope>NUCLEOTIDE SEQUENCE [LARGE SCALE GENOMIC DNA]</scope>
    <source>
        <strain evidence="3 4">CBS 962.96</strain>
    </source>
</reference>
<keyword evidence="4" id="KW-1185">Reference proteome</keyword>
<dbReference type="Pfam" id="PF12937">
    <property type="entry name" value="F-box-like"/>
    <property type="match status" value="1"/>
</dbReference>
<dbReference type="OrthoDB" id="2918124at2759"/>
<evidence type="ECO:0000259" key="2">
    <source>
        <dbReference type="Pfam" id="PF12937"/>
    </source>
</evidence>
<feature type="region of interest" description="Disordered" evidence="1">
    <location>
        <begin position="142"/>
        <end position="162"/>
    </location>
</feature>